<keyword evidence="1" id="KW-1133">Transmembrane helix</keyword>
<dbReference type="RefSeq" id="WP_128214325.1">
    <property type="nucleotide sequence ID" value="NZ_CP025746.1"/>
</dbReference>
<evidence type="ECO:0000313" key="3">
    <source>
        <dbReference type="Proteomes" id="UP000286268"/>
    </source>
</evidence>
<proteinExistence type="predicted"/>
<dbReference type="KEGG" id="cmah:C1I91_19235"/>
<keyword evidence="1" id="KW-0472">Membrane</keyword>
<reference evidence="2 3" key="1">
    <citation type="submission" date="2018-01" db="EMBL/GenBank/DDBJ databases">
        <title>Genome Sequencing and Assembly of Anaerobacter polyendosporus strain CT4.</title>
        <authorList>
            <person name="Tachaapaikoon C."/>
            <person name="Sutheeworapong S."/>
            <person name="Jenjaroenpun P."/>
            <person name="Wongsurawat T."/>
            <person name="Nookeaw I."/>
            <person name="Cheawchanlertfa P."/>
            <person name="Kosugi A."/>
            <person name="Cheevadhanarak S."/>
            <person name="Ratanakhanokchai K."/>
        </authorList>
    </citation>
    <scope>NUCLEOTIDE SEQUENCE [LARGE SCALE GENOMIC DNA]</scope>
    <source>
        <strain evidence="2 3">CT4</strain>
    </source>
</reference>
<evidence type="ECO:0000256" key="1">
    <source>
        <dbReference type="SAM" id="Phobius"/>
    </source>
</evidence>
<dbReference type="AlphaFoldDB" id="A0A3R5THI7"/>
<evidence type="ECO:0000313" key="2">
    <source>
        <dbReference type="EMBL" id="QAA33598.1"/>
    </source>
</evidence>
<keyword evidence="1" id="KW-0812">Transmembrane</keyword>
<dbReference type="EMBL" id="CP025746">
    <property type="protein sequence ID" value="QAA33598.1"/>
    <property type="molecule type" value="Genomic_DNA"/>
</dbReference>
<protein>
    <submittedName>
        <fullName evidence="2">Uncharacterized protein</fullName>
    </submittedName>
</protein>
<dbReference type="Proteomes" id="UP000286268">
    <property type="component" value="Chromosome"/>
</dbReference>
<feature type="transmembrane region" description="Helical" evidence="1">
    <location>
        <begin position="77"/>
        <end position="96"/>
    </location>
</feature>
<organism evidence="2 3">
    <name type="scientific">Clostridium manihotivorum</name>
    <dbReference type="NCBI Taxonomy" id="2320868"/>
    <lineage>
        <taxon>Bacteria</taxon>
        <taxon>Bacillati</taxon>
        <taxon>Bacillota</taxon>
        <taxon>Clostridia</taxon>
        <taxon>Eubacteriales</taxon>
        <taxon>Clostridiaceae</taxon>
        <taxon>Clostridium</taxon>
    </lineage>
</organism>
<accession>A0A3R5THI7</accession>
<sequence>MSSAASVTRKQKKYVEKFKELGALDAEHAISLNEVGITGSYVFDRMVANKIFIKCNNSKFYLNISAFDSYRKTKQKLGLSIIVILFLFLAFYYLVINK</sequence>
<keyword evidence="3" id="KW-1185">Reference proteome</keyword>
<gene>
    <name evidence="2" type="ORF">C1I91_19235</name>
</gene>
<name>A0A3R5THI7_9CLOT</name>
<dbReference type="OrthoDB" id="9992748at2"/>